<keyword evidence="3" id="KW-1185">Reference proteome</keyword>
<dbReference type="GO" id="GO:0009507">
    <property type="term" value="C:chloroplast"/>
    <property type="evidence" value="ECO:0007669"/>
    <property type="project" value="TreeGrafter"/>
</dbReference>
<dbReference type="EMBL" id="JAYMYQ010000001">
    <property type="protein sequence ID" value="KAK7358508.1"/>
    <property type="molecule type" value="Genomic_DNA"/>
</dbReference>
<dbReference type="PANTHER" id="PTHR47721">
    <property type="entry name" value="OS01G0235100 PROTEIN"/>
    <property type="match status" value="1"/>
</dbReference>
<evidence type="ECO:0000313" key="3">
    <source>
        <dbReference type="Proteomes" id="UP001367508"/>
    </source>
</evidence>
<name>A0AAN9MVU9_CANGL</name>
<feature type="region of interest" description="Disordered" evidence="1">
    <location>
        <begin position="115"/>
        <end position="157"/>
    </location>
</feature>
<dbReference type="Proteomes" id="UP001367508">
    <property type="component" value="Unassembled WGS sequence"/>
</dbReference>
<proteinExistence type="predicted"/>
<sequence length="157" mass="16993">MTIALFSVPAPHHAPLYKYKSSWPTPTYPSFSMLTVPLCSPSSPTSIMEEGPSPSSDQSDYVAKQSGCKACGREEMERGCNGEGRIQGGIATVPGFGWWPIKAYRPCPAFVESGGRYRRQGQSMDEVAFGRGETPPLGSPTDSDPSSKKQGPKKFKK</sequence>
<reference evidence="2 3" key="1">
    <citation type="submission" date="2024-01" db="EMBL/GenBank/DDBJ databases">
        <title>The genomes of 5 underutilized Papilionoideae crops provide insights into root nodulation and disease resistanc.</title>
        <authorList>
            <person name="Jiang F."/>
        </authorList>
    </citation>
    <scope>NUCLEOTIDE SEQUENCE [LARGE SCALE GENOMIC DNA]</scope>
    <source>
        <strain evidence="2">LVBAO_FW01</strain>
        <tissue evidence="2">Leaves</tissue>
    </source>
</reference>
<protein>
    <submittedName>
        <fullName evidence="2">Uncharacterized protein</fullName>
    </submittedName>
</protein>
<gene>
    <name evidence="2" type="ORF">VNO77_00437</name>
</gene>
<evidence type="ECO:0000313" key="2">
    <source>
        <dbReference type="EMBL" id="KAK7358508.1"/>
    </source>
</evidence>
<accession>A0AAN9MVU9</accession>
<comment type="caution">
    <text evidence="2">The sequence shown here is derived from an EMBL/GenBank/DDBJ whole genome shotgun (WGS) entry which is preliminary data.</text>
</comment>
<dbReference type="PANTHER" id="PTHR47721:SF2">
    <property type="entry name" value="OS01G0235100 PROTEIN"/>
    <property type="match status" value="1"/>
</dbReference>
<dbReference type="AlphaFoldDB" id="A0AAN9MVU9"/>
<organism evidence="2 3">
    <name type="scientific">Canavalia gladiata</name>
    <name type="common">Sword bean</name>
    <name type="synonym">Dolichos gladiatus</name>
    <dbReference type="NCBI Taxonomy" id="3824"/>
    <lineage>
        <taxon>Eukaryota</taxon>
        <taxon>Viridiplantae</taxon>
        <taxon>Streptophyta</taxon>
        <taxon>Embryophyta</taxon>
        <taxon>Tracheophyta</taxon>
        <taxon>Spermatophyta</taxon>
        <taxon>Magnoliopsida</taxon>
        <taxon>eudicotyledons</taxon>
        <taxon>Gunneridae</taxon>
        <taxon>Pentapetalae</taxon>
        <taxon>rosids</taxon>
        <taxon>fabids</taxon>
        <taxon>Fabales</taxon>
        <taxon>Fabaceae</taxon>
        <taxon>Papilionoideae</taxon>
        <taxon>50 kb inversion clade</taxon>
        <taxon>NPAAA clade</taxon>
        <taxon>indigoferoid/millettioid clade</taxon>
        <taxon>Phaseoleae</taxon>
        <taxon>Canavalia</taxon>
    </lineage>
</organism>
<evidence type="ECO:0000256" key="1">
    <source>
        <dbReference type="SAM" id="MobiDB-lite"/>
    </source>
</evidence>